<dbReference type="AlphaFoldDB" id="E6U8E9"/>
<reference evidence="1 2" key="1">
    <citation type="submission" date="2010-12" db="EMBL/GenBank/DDBJ databases">
        <title>Complete sequence of Ethanoligenens harbinense YUAN-3.</title>
        <authorList>
            <person name="Lucas S."/>
            <person name="Copeland A."/>
            <person name="Lapidus A."/>
            <person name="Cheng J.-F."/>
            <person name="Bruce D."/>
            <person name="Goodwin L."/>
            <person name="Pitluck S."/>
            <person name="Chertkov O."/>
            <person name="Misra M."/>
            <person name="Detter J.C."/>
            <person name="Han C."/>
            <person name="Tapia R."/>
            <person name="Land M."/>
            <person name="Hauser L."/>
            <person name="Jeffries C."/>
            <person name="Kyrpides N."/>
            <person name="Ivanova N."/>
            <person name="Mikhailova N."/>
            <person name="Wang A."/>
            <person name="Mouttaki H."/>
            <person name="He Z."/>
            <person name="Zhou J."/>
            <person name="Hemme C.L."/>
            <person name="Woyke T."/>
        </authorList>
    </citation>
    <scope>NUCLEOTIDE SEQUENCE [LARGE SCALE GENOMIC DNA]</scope>
    <source>
        <strain evidence="2">DSM 18485 / JCM 12961 / CGMCC 1.5033 / YUAN-3</strain>
    </source>
</reference>
<dbReference type="KEGG" id="eha:Ethha_2776"/>
<protein>
    <submittedName>
        <fullName evidence="1">Uncharacterized protein</fullName>
    </submittedName>
</protein>
<sequence>MCKENPNANTSAEKWADWIDVRLDELDNQYESQHTTDIDKAILEKIRRQLGQVLGTQHMDLLHAYTDRLIAIYNRDGDWFYKKGWQDAMQVIQDSPSGWLDEP</sequence>
<accession>E6U8E9</accession>
<organism evidence="1 2">
    <name type="scientific">Ethanoligenens harbinense (strain DSM 18485 / JCM 12961 / CGMCC 1.5033 / YUAN-3)</name>
    <dbReference type="NCBI Taxonomy" id="663278"/>
    <lineage>
        <taxon>Bacteria</taxon>
        <taxon>Bacillati</taxon>
        <taxon>Bacillota</taxon>
        <taxon>Clostridia</taxon>
        <taxon>Eubacteriales</taxon>
        <taxon>Oscillospiraceae</taxon>
        <taxon>Ethanoligenens</taxon>
    </lineage>
</organism>
<keyword evidence="2" id="KW-1185">Reference proteome</keyword>
<evidence type="ECO:0000313" key="1">
    <source>
        <dbReference type="EMBL" id="ADU28268.1"/>
    </source>
</evidence>
<dbReference type="HOGENOM" id="CLU_2259548_0_0_9"/>
<evidence type="ECO:0000313" key="2">
    <source>
        <dbReference type="Proteomes" id="UP000001551"/>
    </source>
</evidence>
<name>E6U8E9_ETHHY</name>
<dbReference type="EMBL" id="CP002400">
    <property type="protein sequence ID" value="ADU28268.1"/>
    <property type="molecule type" value="Genomic_DNA"/>
</dbReference>
<gene>
    <name evidence="1" type="ordered locus">Ethha_2776</name>
</gene>
<proteinExistence type="predicted"/>
<dbReference type="Proteomes" id="UP000001551">
    <property type="component" value="Chromosome"/>
</dbReference>